<keyword evidence="1" id="KW-0645">Protease</keyword>
<reference evidence="4 5" key="1">
    <citation type="submission" date="2017-08" db="EMBL/GenBank/DDBJ databases">
        <title>Infants hospitalized years apart are colonized by the same room-sourced microbial strains.</title>
        <authorList>
            <person name="Brooks B."/>
            <person name="Olm M.R."/>
            <person name="Firek B.A."/>
            <person name="Baker R."/>
            <person name="Thomas B.C."/>
            <person name="Morowitz M.J."/>
            <person name="Banfield J.F."/>
        </authorList>
    </citation>
    <scope>NUCLEOTIDE SEQUENCE [LARGE SCALE GENOMIC DNA]</scope>
    <source>
        <strain evidence="4">S2_003_000_R2_14</strain>
    </source>
</reference>
<accession>A0A2W5TJ75</accession>
<evidence type="ECO:0000313" key="5">
    <source>
        <dbReference type="Proteomes" id="UP000249061"/>
    </source>
</evidence>
<dbReference type="Pfam" id="PF02074">
    <property type="entry name" value="Peptidase_M32"/>
    <property type="match status" value="1"/>
</dbReference>
<name>A0A2W5TJ75_9BACT</name>
<protein>
    <recommendedName>
        <fullName evidence="1">Metal-dependent carboxypeptidase</fullName>
        <ecNumber evidence="1">3.4.17.19</ecNumber>
    </recommendedName>
</protein>
<gene>
    <name evidence="4" type="ORF">DI536_14505</name>
</gene>
<dbReference type="AlphaFoldDB" id="A0A2W5TJ75"/>
<sequence length="491" mass="55489">MNSDLFARMQELRDLAGVVGLASWDQETYLPKKGEPGRAAQLGTLQGLYHERLVDPRLGDWLGDAKPANADEEAMVRVLKKERDRAVKIPAALVKALAEAQSLALSAWRDAREKKSYAPFEPHVRRLVELRREQADAWGHDGERYDALLENYEPGMRVARLTPVLSGLREQLVPLVNAIDGKPKPRRIFKNKRFDADTQWKFTMTLLEAMGFDLEAGRQDRSTHPFTGGTGLHDVRLTTRLFPELPLSSVFSTIHEGGHGLFEQGFDPAHERTPLAQAPSMGLHESQSRLWENVIGRSRAFWSCFFPKYQQLFVNQLGDVGLDEFLREVNRVERSFIRVEADEVTYNLHIVLRYELELGLMRGTLDTKDLDEAWNAKTKELLGLTVTQPGEGVLQDIHWAYGEFGYFPTYALGNLYAASLWSAMKRELHGLEAGIANGGLLPVKQWLREKVHREGFRSDAEALVTRVTGRGLTDGDFVAYLQDKYGALYGL</sequence>
<dbReference type="GO" id="GO:0004181">
    <property type="term" value="F:metallocarboxypeptidase activity"/>
    <property type="evidence" value="ECO:0007669"/>
    <property type="project" value="UniProtKB-UniRule"/>
</dbReference>
<dbReference type="PIRSF" id="PIRSF006615">
    <property type="entry name" value="Zn_crbxpep_Taq"/>
    <property type="match status" value="1"/>
</dbReference>
<keyword evidence="1 2" id="KW-0479">Metal-binding</keyword>
<dbReference type="PANTHER" id="PTHR34217:SF1">
    <property type="entry name" value="CARBOXYPEPTIDASE 1"/>
    <property type="match status" value="1"/>
</dbReference>
<dbReference type="EC" id="3.4.17.19" evidence="1"/>
<proteinExistence type="inferred from homology"/>
<keyword evidence="1" id="KW-0378">Hydrolase</keyword>
<dbReference type="Gene3D" id="1.10.1370.30">
    <property type="match status" value="1"/>
</dbReference>
<keyword evidence="1" id="KW-0482">Metalloprotease</keyword>
<organism evidence="4 5">
    <name type="scientific">Archangium gephyra</name>
    <dbReference type="NCBI Taxonomy" id="48"/>
    <lineage>
        <taxon>Bacteria</taxon>
        <taxon>Pseudomonadati</taxon>
        <taxon>Myxococcota</taxon>
        <taxon>Myxococcia</taxon>
        <taxon>Myxococcales</taxon>
        <taxon>Cystobacterineae</taxon>
        <taxon>Archangiaceae</taxon>
        <taxon>Archangium</taxon>
    </lineage>
</organism>
<evidence type="ECO:0000313" key="4">
    <source>
        <dbReference type="EMBL" id="PZR12776.1"/>
    </source>
</evidence>
<feature type="binding site" evidence="2">
    <location>
        <position position="285"/>
    </location>
    <ligand>
        <name>Zn(2+)</name>
        <dbReference type="ChEBI" id="CHEBI:29105"/>
        <note>catalytic</note>
    </ligand>
</feature>
<dbReference type="PANTHER" id="PTHR34217">
    <property type="entry name" value="METAL-DEPENDENT CARBOXYPEPTIDASE"/>
    <property type="match status" value="1"/>
</dbReference>
<dbReference type="CDD" id="cd06460">
    <property type="entry name" value="M32_Taq"/>
    <property type="match status" value="1"/>
</dbReference>
<dbReference type="SUPFAM" id="SSF55486">
    <property type="entry name" value="Metalloproteases ('zincins'), catalytic domain"/>
    <property type="match status" value="1"/>
</dbReference>
<comment type="caution">
    <text evidence="4">The sequence shown here is derived from an EMBL/GenBank/DDBJ whole genome shotgun (WGS) entry which is preliminary data.</text>
</comment>
<comment type="catalytic activity">
    <reaction evidence="1">
        <text>Release of a C-terminal amino acid with broad specificity, except for -Pro.</text>
        <dbReference type="EC" id="3.4.17.19"/>
    </reaction>
</comment>
<dbReference type="PRINTS" id="PR00998">
    <property type="entry name" value="CRBOXYPTASET"/>
</dbReference>
<feature type="active site" description="Proton donor/acceptor" evidence="3">
    <location>
        <position position="256"/>
    </location>
</feature>
<comment type="cofactor">
    <cofactor evidence="2">
        <name>Zn(2+)</name>
        <dbReference type="ChEBI" id="CHEBI:29105"/>
    </cofactor>
    <text evidence="2">Binds 1 zinc ion per subunit.</text>
</comment>
<keyword evidence="2" id="KW-0862">Zinc</keyword>
<dbReference type="Proteomes" id="UP000249061">
    <property type="component" value="Unassembled WGS sequence"/>
</dbReference>
<dbReference type="InterPro" id="IPR001333">
    <property type="entry name" value="Peptidase_M32_Taq"/>
</dbReference>
<evidence type="ECO:0000256" key="1">
    <source>
        <dbReference type="PIRNR" id="PIRNR006615"/>
    </source>
</evidence>
<dbReference type="GO" id="GO:0046872">
    <property type="term" value="F:metal ion binding"/>
    <property type="evidence" value="ECO:0007669"/>
    <property type="project" value="UniProtKB-KW"/>
</dbReference>
<comment type="similarity">
    <text evidence="1">Belongs to the peptidase M32 family.</text>
</comment>
<dbReference type="EMBL" id="QFQP01000011">
    <property type="protein sequence ID" value="PZR12776.1"/>
    <property type="molecule type" value="Genomic_DNA"/>
</dbReference>
<dbReference type="PROSITE" id="PS52034">
    <property type="entry name" value="PEPTIDASE_M32"/>
    <property type="match status" value="1"/>
</dbReference>
<dbReference type="GO" id="GO:0006508">
    <property type="term" value="P:proteolysis"/>
    <property type="evidence" value="ECO:0007669"/>
    <property type="project" value="UniProtKB-UniRule"/>
</dbReference>
<evidence type="ECO:0000256" key="3">
    <source>
        <dbReference type="PIRSR" id="PIRSR006615-2"/>
    </source>
</evidence>
<comment type="function">
    <text evidence="1">Broad specificity carboxypetidase that releases amino acids sequentially from the C-terminus, including neutral, aromatic, polar and basic residues.</text>
</comment>
<feature type="binding site" evidence="2">
    <location>
        <position position="259"/>
    </location>
    <ligand>
        <name>Zn(2+)</name>
        <dbReference type="ChEBI" id="CHEBI:29105"/>
        <note>catalytic</note>
    </ligand>
</feature>
<evidence type="ECO:0000256" key="2">
    <source>
        <dbReference type="PIRSR" id="PIRSR006615-1"/>
    </source>
</evidence>
<keyword evidence="1 4" id="KW-0121">Carboxypeptidase</keyword>
<feature type="binding site" evidence="2">
    <location>
        <position position="255"/>
    </location>
    <ligand>
        <name>Zn(2+)</name>
        <dbReference type="ChEBI" id="CHEBI:29105"/>
        <note>catalytic</note>
    </ligand>
</feature>